<dbReference type="RefSeq" id="WP_264556323.1">
    <property type="nucleotide sequence ID" value="NZ_CP109980.1"/>
</dbReference>
<reference evidence="2 3" key="1">
    <citation type="journal article" date="2019" name="Int. J. Syst. Evol. Microbiol.">
        <title>The Global Catalogue of Microorganisms (GCM) 10K type strain sequencing project: providing services to taxonomists for standard genome sequencing and annotation.</title>
        <authorList>
            <consortium name="The Broad Institute Genomics Platform"/>
            <consortium name="The Broad Institute Genome Sequencing Center for Infectious Disease"/>
            <person name="Wu L."/>
            <person name="Ma J."/>
        </authorList>
    </citation>
    <scope>NUCLEOTIDE SEQUENCE [LARGE SCALE GENOMIC DNA]</scope>
    <source>
        <strain evidence="2 3">RDMS1</strain>
    </source>
</reference>
<feature type="region of interest" description="Disordered" evidence="1">
    <location>
        <begin position="1"/>
        <end position="22"/>
    </location>
</feature>
<evidence type="ECO:0000313" key="3">
    <source>
        <dbReference type="Proteomes" id="UP001596417"/>
    </source>
</evidence>
<keyword evidence="3" id="KW-1185">Reference proteome</keyword>
<feature type="compositionally biased region" description="Basic and acidic residues" evidence="1">
    <location>
        <begin position="1"/>
        <end position="11"/>
    </location>
</feature>
<comment type="caution">
    <text evidence="2">The sequence shown here is derived from an EMBL/GenBank/DDBJ whole genome shotgun (WGS) entry which is preliminary data.</text>
</comment>
<dbReference type="Proteomes" id="UP001596417">
    <property type="component" value="Unassembled WGS sequence"/>
</dbReference>
<accession>A0ABD5YSU3</accession>
<gene>
    <name evidence="2" type="ORF">ACFQL7_22285</name>
</gene>
<dbReference type="AlphaFoldDB" id="A0ABD5YSU3"/>
<organism evidence="2 3">
    <name type="scientific">Halocatena marina</name>
    <dbReference type="NCBI Taxonomy" id="2934937"/>
    <lineage>
        <taxon>Archaea</taxon>
        <taxon>Methanobacteriati</taxon>
        <taxon>Methanobacteriota</taxon>
        <taxon>Stenosarchaea group</taxon>
        <taxon>Halobacteria</taxon>
        <taxon>Halobacteriales</taxon>
        <taxon>Natronomonadaceae</taxon>
        <taxon>Halocatena</taxon>
    </lineage>
</organism>
<feature type="compositionally biased region" description="Polar residues" evidence="1">
    <location>
        <begin position="13"/>
        <end position="22"/>
    </location>
</feature>
<evidence type="ECO:0000313" key="2">
    <source>
        <dbReference type="EMBL" id="MFC7192273.1"/>
    </source>
</evidence>
<dbReference type="EMBL" id="JBHTAX010000004">
    <property type="protein sequence ID" value="MFC7192273.1"/>
    <property type="molecule type" value="Genomic_DNA"/>
</dbReference>
<sequence length="103" mass="11403">MTPKNEPEHMNNEVANESLSADSHSAAAKEFVDRAQTLCGDKFAELYAFDSPGRGEVHDLTYGVILEYGSAVGLTHSKSIFEQSQEQGNPYFRNVLREACSYV</sequence>
<protein>
    <submittedName>
        <fullName evidence="2">Nucleotidyltransferase domain-containing protein</fullName>
    </submittedName>
</protein>
<dbReference type="GeneID" id="76201945"/>
<name>A0ABD5YSU3_9EURY</name>
<evidence type="ECO:0000256" key="1">
    <source>
        <dbReference type="SAM" id="MobiDB-lite"/>
    </source>
</evidence>
<proteinExistence type="predicted"/>